<dbReference type="RefSeq" id="WP_169120067.1">
    <property type="nucleotide sequence ID" value="NZ_WTVG02000001.1"/>
</dbReference>
<evidence type="ECO:0000313" key="12">
    <source>
        <dbReference type="Proteomes" id="UP000615989"/>
    </source>
</evidence>
<dbReference type="NCBIfam" id="TIGR01349">
    <property type="entry name" value="PDHac_trf_mito"/>
    <property type="match status" value="1"/>
</dbReference>
<keyword evidence="3 8" id="KW-0808">Transferase</keyword>
<keyword evidence="5 8" id="KW-0012">Acyltransferase</keyword>
<dbReference type="InterPro" id="IPR004167">
    <property type="entry name" value="PSBD"/>
</dbReference>
<dbReference type="Proteomes" id="UP000615989">
    <property type="component" value="Unassembled WGS sequence"/>
</dbReference>
<comment type="function">
    <text evidence="6">The pyruvate dehydrogenase complex catalyzes the overall conversion of pyruvate to acetyl-CoA and CO(2). It contains multiple copies of three enzymatic components: pyruvate dehydrogenase (E1), dihydrolipoamide acetyltransferase (E2) and lipoamide dehydrogenase (E3).</text>
</comment>
<comment type="cofactor">
    <cofactor evidence="8">
        <name>(R)-lipoate</name>
        <dbReference type="ChEBI" id="CHEBI:83088"/>
    </cofactor>
    <text evidence="8">Binds 1 lipoyl cofactor covalently.</text>
</comment>
<dbReference type="Gene3D" id="3.30.559.10">
    <property type="entry name" value="Chloramphenicol acetyltransferase-like domain"/>
    <property type="match status" value="1"/>
</dbReference>
<dbReference type="PROSITE" id="PS50968">
    <property type="entry name" value="BIOTINYL_LIPOYL"/>
    <property type="match status" value="1"/>
</dbReference>
<dbReference type="InterPro" id="IPR001078">
    <property type="entry name" value="2-oxoacid_DH_actylTfrase"/>
</dbReference>
<dbReference type="PROSITE" id="PS51826">
    <property type="entry name" value="PSBD"/>
    <property type="match status" value="1"/>
</dbReference>
<name>A0ABX1PS37_9RHOO</name>
<organism evidence="11 12">
    <name type="scientific">Aromatoleum anaerobium</name>
    <dbReference type="NCBI Taxonomy" id="182180"/>
    <lineage>
        <taxon>Bacteria</taxon>
        <taxon>Pseudomonadati</taxon>
        <taxon>Pseudomonadota</taxon>
        <taxon>Betaproteobacteria</taxon>
        <taxon>Rhodocyclales</taxon>
        <taxon>Rhodocyclaceae</taxon>
        <taxon>Aromatoleum</taxon>
    </lineage>
</organism>
<dbReference type="SUPFAM" id="SSF52777">
    <property type="entry name" value="CoA-dependent acyltransferases"/>
    <property type="match status" value="1"/>
</dbReference>
<dbReference type="EC" id="2.3.1.12" evidence="8"/>
<dbReference type="Pfam" id="PF00198">
    <property type="entry name" value="2-oxoacid_dh"/>
    <property type="match status" value="1"/>
</dbReference>
<reference evidence="11" key="1">
    <citation type="submission" date="2019-12" db="EMBL/GenBank/DDBJ databases">
        <title>Comparative genomics gives insights into the taxonomy of the Azoarcus-Aromatoleum group and reveals separate origins of nif in the plant-associated Azoarcus and non-plant-associated Aromatoleum sub-groups.</title>
        <authorList>
            <person name="Lafos M."/>
            <person name="Maluk M."/>
            <person name="Batista M."/>
            <person name="Junghare M."/>
            <person name="Carmona M."/>
            <person name="Faoro H."/>
            <person name="Cruz L.M."/>
            <person name="Battistoni F."/>
            <person name="De Souza E."/>
            <person name="Pedrosa F."/>
            <person name="Chen W.-M."/>
            <person name="Poole P.S."/>
            <person name="Dixon R.A."/>
            <person name="James E.K."/>
        </authorList>
    </citation>
    <scope>NUCLEOTIDE SEQUENCE</scope>
    <source>
        <strain evidence="11">LuFRes1</strain>
    </source>
</reference>
<dbReference type="Pfam" id="PF02817">
    <property type="entry name" value="E3_binding"/>
    <property type="match status" value="1"/>
</dbReference>
<feature type="domain" description="Peripheral subunit-binding (PSBD)" evidence="10">
    <location>
        <begin position="132"/>
        <end position="169"/>
    </location>
</feature>
<evidence type="ECO:0000256" key="5">
    <source>
        <dbReference type="ARBA" id="ARBA00023315"/>
    </source>
</evidence>
<evidence type="ECO:0000256" key="6">
    <source>
        <dbReference type="ARBA" id="ARBA00025211"/>
    </source>
</evidence>
<evidence type="ECO:0000256" key="3">
    <source>
        <dbReference type="ARBA" id="ARBA00022679"/>
    </source>
</evidence>
<comment type="subunit">
    <text evidence="2">Forms a 24-polypeptide structural core with octahedral symmetry.</text>
</comment>
<dbReference type="PANTHER" id="PTHR23151:SF90">
    <property type="entry name" value="DIHYDROLIPOYLLYSINE-RESIDUE ACETYLTRANSFERASE COMPONENT OF PYRUVATE DEHYDROGENASE COMPLEX, MITOCHONDRIAL-RELATED"/>
    <property type="match status" value="1"/>
</dbReference>
<keyword evidence="11" id="KW-0670">Pyruvate</keyword>
<evidence type="ECO:0000256" key="8">
    <source>
        <dbReference type="RuleBase" id="RU361137"/>
    </source>
</evidence>
<evidence type="ECO:0000256" key="2">
    <source>
        <dbReference type="ARBA" id="ARBA00011484"/>
    </source>
</evidence>
<dbReference type="Gene3D" id="2.40.50.100">
    <property type="match status" value="1"/>
</dbReference>
<gene>
    <name evidence="11" type="ORF">GO606_18705</name>
</gene>
<dbReference type="InterPro" id="IPR023213">
    <property type="entry name" value="CAT-like_dom_sf"/>
</dbReference>
<accession>A0ABX1PS37</accession>
<comment type="catalytic activity">
    <reaction evidence="7 8">
        <text>N(6)-[(R)-dihydrolipoyl]-L-lysyl-[protein] + acetyl-CoA = N(6)-[(R)-S(8)-acetyldihydrolipoyl]-L-lysyl-[protein] + CoA</text>
        <dbReference type="Rhea" id="RHEA:17017"/>
        <dbReference type="Rhea" id="RHEA-COMP:10475"/>
        <dbReference type="Rhea" id="RHEA-COMP:10478"/>
        <dbReference type="ChEBI" id="CHEBI:57287"/>
        <dbReference type="ChEBI" id="CHEBI:57288"/>
        <dbReference type="ChEBI" id="CHEBI:83100"/>
        <dbReference type="ChEBI" id="CHEBI:83111"/>
        <dbReference type="EC" id="2.3.1.12"/>
    </reaction>
</comment>
<evidence type="ECO:0000256" key="7">
    <source>
        <dbReference type="ARBA" id="ARBA00048370"/>
    </source>
</evidence>
<dbReference type="GO" id="GO:0004742">
    <property type="term" value="F:dihydrolipoyllysine-residue acetyltransferase activity"/>
    <property type="evidence" value="ECO:0007669"/>
    <property type="project" value="UniProtKB-EC"/>
</dbReference>
<proteinExistence type="inferred from homology"/>
<dbReference type="InterPro" id="IPR045257">
    <property type="entry name" value="E2/Pdx1"/>
</dbReference>
<sequence length="427" mass="43962">MATEIIMPSVSTSMTEGTLARWLKKDGETVAKGEVIAEIETDKAILEVEAEAEGIFKAFVADGATVKVGEPMGALLAPGETLGGTISAAQSAAAPTAAAVGGETAVAVAVAAPAAAPSTGHAPAAHDGTRIFASPLARSLALLHGLDLVNISGSGPQGRIVKRDIEAAMSAQRPASGAVAAPVAEAPVKAPQPAAPQAAGAGYELIPHSSMRRVIAQRLSESKQQVPHFYLTVDCRLDKLLALRQQVNGSLPDVKVSVNDFIVKAVAAAMKRVPATNASWSDEGVRRYRDIDISVAVATPNGLITPVVRQADAKSVGTISAEVKDLAERARQGKLKPDEYQGGGFTISNLGMYGVRDFAAIINPPQACILAVGTAEKRPVIEDGAIVPATVMTCTLSVDHRVVDGAVGAEFLAAFKALLETPLGLLV</sequence>
<evidence type="ECO:0000313" key="11">
    <source>
        <dbReference type="EMBL" id="NMG26703.1"/>
    </source>
</evidence>
<protein>
    <recommendedName>
        <fullName evidence="8">Acetyltransferase component of pyruvate dehydrogenase complex</fullName>
        <ecNumber evidence="8">2.3.1.12</ecNumber>
    </recommendedName>
</protein>
<comment type="caution">
    <text evidence="11">The sequence shown here is derived from an EMBL/GenBank/DDBJ whole genome shotgun (WGS) entry which is preliminary data.</text>
</comment>
<dbReference type="PANTHER" id="PTHR23151">
    <property type="entry name" value="DIHYDROLIPOAMIDE ACETYL/SUCCINYL-TRANSFERASE-RELATED"/>
    <property type="match status" value="1"/>
</dbReference>
<dbReference type="Pfam" id="PF00364">
    <property type="entry name" value="Biotin_lipoyl"/>
    <property type="match status" value="1"/>
</dbReference>
<keyword evidence="12" id="KW-1185">Reference proteome</keyword>
<evidence type="ECO:0000259" key="10">
    <source>
        <dbReference type="PROSITE" id="PS51826"/>
    </source>
</evidence>
<dbReference type="InterPro" id="IPR000089">
    <property type="entry name" value="Biotin_lipoyl"/>
</dbReference>
<dbReference type="InterPro" id="IPR036625">
    <property type="entry name" value="E3-bd_dom_sf"/>
</dbReference>
<keyword evidence="4 8" id="KW-0450">Lipoyl</keyword>
<evidence type="ECO:0000256" key="4">
    <source>
        <dbReference type="ARBA" id="ARBA00022823"/>
    </source>
</evidence>
<comment type="similarity">
    <text evidence="1 8">Belongs to the 2-oxoacid dehydrogenase family.</text>
</comment>
<dbReference type="InterPro" id="IPR006257">
    <property type="entry name" value="LAT1"/>
</dbReference>
<dbReference type="CDD" id="cd06849">
    <property type="entry name" value="lipoyl_domain"/>
    <property type="match status" value="1"/>
</dbReference>
<feature type="domain" description="Lipoyl-binding" evidence="9">
    <location>
        <begin position="2"/>
        <end position="76"/>
    </location>
</feature>
<dbReference type="SUPFAM" id="SSF51230">
    <property type="entry name" value="Single hybrid motif"/>
    <property type="match status" value="1"/>
</dbReference>
<dbReference type="EMBL" id="WTVG01000085">
    <property type="protein sequence ID" value="NMG26703.1"/>
    <property type="molecule type" value="Genomic_DNA"/>
</dbReference>
<dbReference type="Gene3D" id="4.10.320.10">
    <property type="entry name" value="E3-binding domain"/>
    <property type="match status" value="1"/>
</dbReference>
<dbReference type="InterPro" id="IPR011053">
    <property type="entry name" value="Single_hybrid_motif"/>
</dbReference>
<evidence type="ECO:0000259" key="9">
    <source>
        <dbReference type="PROSITE" id="PS50968"/>
    </source>
</evidence>
<dbReference type="SUPFAM" id="SSF47005">
    <property type="entry name" value="Peripheral subunit-binding domain of 2-oxo acid dehydrogenase complex"/>
    <property type="match status" value="1"/>
</dbReference>
<evidence type="ECO:0000256" key="1">
    <source>
        <dbReference type="ARBA" id="ARBA00007317"/>
    </source>
</evidence>